<evidence type="ECO:0000313" key="2">
    <source>
        <dbReference type="Proteomes" id="UP000094056"/>
    </source>
</evidence>
<gene>
    <name evidence="1" type="ORF">SCARUB_04660</name>
</gene>
<accession>A0A1E3X3V0</accession>
<sequence>MIRKFNFTGRKRIEVKHLQINLIKERGKNYFDASIASLDNLDIESESKLVLEAFDRGSYQRFDWGTVGHPAAPNPEDRQLTDIQEVEMVNFRLRAIDDNKSIGKILATTKNIRVWAEEVEDTRKASLLPVTLGKIDDAIWEINFEIEDDADPELILNDKFDKVDIKEMLRTDAFFTTLIYPSVLNMILTQIIMINNTRTDDGYGWESRWLKFTLRLPGVDQIPEDGNERKDREWIKNAVNMFCRMHSMIDILKPQVSKL</sequence>
<proteinExistence type="predicted"/>
<organism evidence="1 2">
    <name type="scientific">Candidatus Scalindua rubra</name>
    <dbReference type="NCBI Taxonomy" id="1872076"/>
    <lineage>
        <taxon>Bacteria</taxon>
        <taxon>Pseudomonadati</taxon>
        <taxon>Planctomycetota</taxon>
        <taxon>Candidatus Brocadiia</taxon>
        <taxon>Candidatus Brocadiales</taxon>
        <taxon>Candidatus Scalinduaceae</taxon>
        <taxon>Candidatus Scalindua</taxon>
    </lineage>
</organism>
<dbReference type="EMBL" id="MAYW01000259">
    <property type="protein sequence ID" value="ODS30229.1"/>
    <property type="molecule type" value="Genomic_DNA"/>
</dbReference>
<reference evidence="1 2" key="1">
    <citation type="submission" date="2016-07" db="EMBL/GenBank/DDBJ databases">
        <title>Draft genome of Scalindua rubra, obtained from a brine-seawater interface in the Red Sea, sheds light on salt adaptation in anammox bacteria.</title>
        <authorList>
            <person name="Speth D.R."/>
            <person name="Lagkouvardos I."/>
            <person name="Wang Y."/>
            <person name="Qian P.-Y."/>
            <person name="Dutilh B.E."/>
            <person name="Jetten M.S."/>
        </authorList>
    </citation>
    <scope>NUCLEOTIDE SEQUENCE [LARGE SCALE GENOMIC DNA]</scope>
    <source>
        <strain evidence="1">BSI-1</strain>
    </source>
</reference>
<comment type="caution">
    <text evidence="1">The sequence shown here is derived from an EMBL/GenBank/DDBJ whole genome shotgun (WGS) entry which is preliminary data.</text>
</comment>
<evidence type="ECO:0000313" key="1">
    <source>
        <dbReference type="EMBL" id="ODS30229.1"/>
    </source>
</evidence>
<dbReference type="AlphaFoldDB" id="A0A1E3X3V0"/>
<name>A0A1E3X3V0_9BACT</name>
<dbReference type="Proteomes" id="UP000094056">
    <property type="component" value="Unassembled WGS sequence"/>
</dbReference>
<protein>
    <submittedName>
        <fullName evidence="1">Uncharacterized protein</fullName>
    </submittedName>
</protein>